<dbReference type="GO" id="GO:0046872">
    <property type="term" value="F:metal ion binding"/>
    <property type="evidence" value="ECO:0007669"/>
    <property type="project" value="UniProtKB-KW"/>
</dbReference>
<evidence type="ECO:0000256" key="7">
    <source>
        <dbReference type="ARBA" id="ARBA00022801"/>
    </source>
</evidence>
<keyword evidence="5" id="KW-0479">Metal-binding</keyword>
<dbReference type="GO" id="GO:0008237">
    <property type="term" value="F:metallopeptidase activity"/>
    <property type="evidence" value="ECO:0007669"/>
    <property type="project" value="UniProtKB-KW"/>
</dbReference>
<dbReference type="Proteomes" id="UP000781932">
    <property type="component" value="Unassembled WGS sequence"/>
</dbReference>
<feature type="chain" id="PRO_5040197393" description="COP9 signalosome complex subunit 5" evidence="11">
    <location>
        <begin position="23"/>
        <end position="689"/>
    </location>
</feature>
<evidence type="ECO:0000313" key="14">
    <source>
        <dbReference type="Proteomes" id="UP000781932"/>
    </source>
</evidence>
<name>A0A9P6I534_9PEZI</name>
<keyword evidence="8" id="KW-0862">Zinc</keyword>
<evidence type="ECO:0000256" key="2">
    <source>
        <dbReference type="ARBA" id="ARBA00011098"/>
    </source>
</evidence>
<dbReference type="EMBL" id="JAATWM020000014">
    <property type="protein sequence ID" value="KAF9877463.1"/>
    <property type="molecule type" value="Genomic_DNA"/>
</dbReference>
<dbReference type="GO" id="GO:0006508">
    <property type="term" value="P:proteolysis"/>
    <property type="evidence" value="ECO:0007669"/>
    <property type="project" value="UniProtKB-KW"/>
</dbReference>
<dbReference type="OrthoDB" id="605656at2759"/>
<dbReference type="InterPro" id="IPR040961">
    <property type="entry name" value="CSN5_C"/>
</dbReference>
<dbReference type="GO" id="GO:0008180">
    <property type="term" value="C:COP9 signalosome"/>
    <property type="evidence" value="ECO:0007669"/>
    <property type="project" value="UniProtKB-KW"/>
</dbReference>
<feature type="compositionally biased region" description="Basic residues" evidence="10">
    <location>
        <begin position="98"/>
        <end position="108"/>
    </location>
</feature>
<dbReference type="SMART" id="SM00232">
    <property type="entry name" value="JAB_MPN"/>
    <property type="match status" value="1"/>
</dbReference>
<feature type="compositionally biased region" description="Basic residues" evidence="10">
    <location>
        <begin position="135"/>
        <end position="147"/>
    </location>
</feature>
<evidence type="ECO:0000256" key="9">
    <source>
        <dbReference type="ARBA" id="ARBA00023049"/>
    </source>
</evidence>
<comment type="subunit">
    <text evidence="2">Component of the COP9 signalosome (CSN) complex.</text>
</comment>
<evidence type="ECO:0000256" key="6">
    <source>
        <dbReference type="ARBA" id="ARBA00022790"/>
    </source>
</evidence>
<keyword evidence="4" id="KW-0645">Protease</keyword>
<evidence type="ECO:0000256" key="4">
    <source>
        <dbReference type="ARBA" id="ARBA00022670"/>
    </source>
</evidence>
<feature type="signal peptide" evidence="11">
    <location>
        <begin position="1"/>
        <end position="22"/>
    </location>
</feature>
<evidence type="ECO:0000256" key="3">
    <source>
        <dbReference type="ARBA" id="ARBA00014880"/>
    </source>
</evidence>
<feature type="compositionally biased region" description="Basic residues" evidence="10">
    <location>
        <begin position="203"/>
        <end position="215"/>
    </location>
</feature>
<proteinExistence type="inferred from homology"/>
<comment type="similarity">
    <text evidence="1">Belongs to the peptidase M67A family. CSN5 subfamily.</text>
</comment>
<accession>A0A9P6I534</accession>
<feature type="compositionally biased region" description="Basic and acidic residues" evidence="10">
    <location>
        <begin position="109"/>
        <end position="134"/>
    </location>
</feature>
<dbReference type="SUPFAM" id="SSF102712">
    <property type="entry name" value="JAB1/MPN domain"/>
    <property type="match status" value="1"/>
</dbReference>
<feature type="compositionally biased region" description="Basic and acidic residues" evidence="10">
    <location>
        <begin position="250"/>
        <end position="270"/>
    </location>
</feature>
<feature type="compositionally biased region" description="Basic and acidic residues" evidence="10">
    <location>
        <begin position="216"/>
        <end position="236"/>
    </location>
</feature>
<evidence type="ECO:0000313" key="13">
    <source>
        <dbReference type="EMBL" id="KAF9877463.1"/>
    </source>
</evidence>
<dbReference type="PANTHER" id="PTHR10410">
    <property type="entry name" value="EUKARYOTIC TRANSLATION INITIATION FACTOR 3 -RELATED"/>
    <property type="match status" value="1"/>
</dbReference>
<dbReference type="GO" id="GO:0000338">
    <property type="term" value="P:protein deneddylation"/>
    <property type="evidence" value="ECO:0007669"/>
    <property type="project" value="UniProtKB-ARBA"/>
</dbReference>
<evidence type="ECO:0000256" key="10">
    <source>
        <dbReference type="SAM" id="MobiDB-lite"/>
    </source>
</evidence>
<keyword evidence="6" id="KW-0736">Signalosome</keyword>
<feature type="compositionally biased region" description="Basic and acidic residues" evidence="10">
    <location>
        <begin position="148"/>
        <end position="168"/>
    </location>
</feature>
<dbReference type="InterPro" id="IPR037518">
    <property type="entry name" value="MPN"/>
</dbReference>
<feature type="compositionally biased region" description="Basic residues" evidence="10">
    <location>
        <begin position="60"/>
        <end position="72"/>
    </location>
</feature>
<feature type="domain" description="MPN" evidence="12">
    <location>
        <begin position="395"/>
        <end position="532"/>
    </location>
</feature>
<dbReference type="InterPro" id="IPR050242">
    <property type="entry name" value="JAMM_MPN+_peptidase_M67A"/>
</dbReference>
<dbReference type="RefSeq" id="XP_038746924.1">
    <property type="nucleotide sequence ID" value="XM_038887882.1"/>
</dbReference>
<evidence type="ECO:0000256" key="8">
    <source>
        <dbReference type="ARBA" id="ARBA00022833"/>
    </source>
</evidence>
<feature type="compositionally biased region" description="Basic and acidic residues" evidence="10">
    <location>
        <begin position="182"/>
        <end position="202"/>
    </location>
</feature>
<feature type="compositionally biased region" description="Basic residues" evidence="10">
    <location>
        <begin position="169"/>
        <end position="181"/>
    </location>
</feature>
<reference evidence="13" key="1">
    <citation type="submission" date="2020-03" db="EMBL/GenBank/DDBJ databases">
        <authorList>
            <person name="He L."/>
        </authorList>
    </citation>
    <scope>NUCLEOTIDE SEQUENCE</scope>
    <source>
        <strain evidence="13">CkLH20</strain>
    </source>
</reference>
<dbReference type="InterPro" id="IPR000555">
    <property type="entry name" value="JAMM/MPN+_dom"/>
</dbReference>
<dbReference type="FunFam" id="3.40.140.10:FF:000003">
    <property type="entry name" value="COP9 signalosome complex subunit 5"/>
    <property type="match status" value="1"/>
</dbReference>
<feature type="compositionally biased region" description="Basic residues" evidence="10">
    <location>
        <begin position="237"/>
        <end position="249"/>
    </location>
</feature>
<evidence type="ECO:0000256" key="5">
    <source>
        <dbReference type="ARBA" id="ARBA00022723"/>
    </source>
</evidence>
<dbReference type="Pfam" id="PF01398">
    <property type="entry name" value="JAB"/>
    <property type="match status" value="1"/>
</dbReference>
<feature type="compositionally biased region" description="Basic residues" evidence="10">
    <location>
        <begin position="304"/>
        <end position="316"/>
    </location>
</feature>
<dbReference type="PROSITE" id="PS50249">
    <property type="entry name" value="MPN"/>
    <property type="match status" value="1"/>
</dbReference>
<reference evidence="13" key="2">
    <citation type="submission" date="2020-11" db="EMBL/GenBank/DDBJ databases">
        <title>Whole genome sequencing of Colletotrichum sp.</title>
        <authorList>
            <person name="Li H."/>
        </authorList>
    </citation>
    <scope>NUCLEOTIDE SEQUENCE</scope>
    <source>
        <strain evidence="13">CkLH20</strain>
    </source>
</reference>
<keyword evidence="7" id="KW-0378">Hydrolase</keyword>
<dbReference type="GeneID" id="62160956"/>
<comment type="caution">
    <text evidence="13">The sequence shown here is derived from an EMBL/GenBank/DDBJ whole genome shotgun (WGS) entry which is preliminary data.</text>
</comment>
<keyword evidence="11" id="KW-0732">Signal</keyword>
<dbReference type="AlphaFoldDB" id="A0A9P6I534"/>
<keyword evidence="9" id="KW-0482">Metalloprotease</keyword>
<dbReference type="Pfam" id="PF18323">
    <property type="entry name" value="CSN5_C"/>
    <property type="match status" value="1"/>
</dbReference>
<sequence>MHYPSFGHFLLASILAAQGAQSFSLVPTGEVARRYVAPALALAMPVVAAPQAVSIEAREPHHRGKKTKKAKNNRRDEFAADDALEARDIEAREPEPHHRGKKTKKAKNNRRDEFAAEDAADHAAVEERDVETREPHHRGKKTKKAKNNRRDEFAADDALEARDVESREPHHRGKKTKKAKNNRRDEFAAEDAADHAEIETREPHHRGKKTKKAKNNRRDEFAAEDAADHAEIETREPHHRGKKTKKAKNNRRDEFAAEDAADHAEIETREPHHRGKKTKKAKNNRRDDFAAEEAADHAVEAREPHHRGKKTKKAKNNRRDEFAAGEAVAFLRQTDPAHAIRAAKMETAQKSWELDNNVKLVDPKRDALYNLDTDAQKEAMNARPWASNPNHFKNVRISAVALIKMVMHARSGGNLEVMGLMQGYVNGDTFIVTDAFRLPVEGTETRVNAQGDAEEYMVEYLSLCREQGRMENVVGWYHSHPGYGCWLSGIDVSTQALQQQFQEPFLAVVIDPDRTINAGKVEIGAFRTYPEKYVKEKESSSGGGGGVTSDGWQEVPLAKAAEFGAHASKYYSLEVSHFKSTLDSHLLELLWHKYWVQTLSQSPLFTNRDYGNKQMLDLASKIKEATTQVSRQGRSTSAMNAMATGGKKVDALVEKLVKDSNTVATQERTGLVAMEVKKKIFNDVSANAS</sequence>
<evidence type="ECO:0000256" key="1">
    <source>
        <dbReference type="ARBA" id="ARBA00006008"/>
    </source>
</evidence>
<evidence type="ECO:0000256" key="11">
    <source>
        <dbReference type="SAM" id="SignalP"/>
    </source>
</evidence>
<feature type="compositionally biased region" description="Basic residues" evidence="10">
    <location>
        <begin position="271"/>
        <end position="283"/>
    </location>
</feature>
<organism evidence="13 14">
    <name type="scientific">Colletotrichum karsti</name>
    <dbReference type="NCBI Taxonomy" id="1095194"/>
    <lineage>
        <taxon>Eukaryota</taxon>
        <taxon>Fungi</taxon>
        <taxon>Dikarya</taxon>
        <taxon>Ascomycota</taxon>
        <taxon>Pezizomycotina</taxon>
        <taxon>Sordariomycetes</taxon>
        <taxon>Hypocreomycetidae</taxon>
        <taxon>Glomerellales</taxon>
        <taxon>Glomerellaceae</taxon>
        <taxon>Colletotrichum</taxon>
        <taxon>Colletotrichum boninense species complex</taxon>
    </lineage>
</organism>
<protein>
    <recommendedName>
        <fullName evidence="3">COP9 signalosome complex subunit 5</fullName>
    </recommendedName>
</protein>
<evidence type="ECO:0000259" key="12">
    <source>
        <dbReference type="PROSITE" id="PS50249"/>
    </source>
</evidence>
<keyword evidence="14" id="KW-1185">Reference proteome</keyword>
<gene>
    <name evidence="13" type="ORF">CkaCkLH20_05163</name>
</gene>
<dbReference type="Gene3D" id="3.40.140.10">
    <property type="entry name" value="Cytidine Deaminase, domain 2"/>
    <property type="match status" value="1"/>
</dbReference>
<feature type="compositionally biased region" description="Basic and acidic residues" evidence="10">
    <location>
        <begin position="284"/>
        <end position="303"/>
    </location>
</feature>
<feature type="compositionally biased region" description="Basic and acidic residues" evidence="10">
    <location>
        <begin position="73"/>
        <end position="97"/>
    </location>
</feature>
<feature type="region of interest" description="Disordered" evidence="10">
    <location>
        <begin position="55"/>
        <end position="320"/>
    </location>
</feature>
<dbReference type="CDD" id="cd08069">
    <property type="entry name" value="MPN_RPN11_CSN5"/>
    <property type="match status" value="1"/>
</dbReference>